<reference evidence="2 3" key="1">
    <citation type="submission" date="2018-03" db="EMBL/GenBank/DDBJ databases">
        <title>Genomic Encyclopedia of Archaeal and Bacterial Type Strains, Phase II (KMG-II): from individual species to whole genera.</title>
        <authorList>
            <person name="Goeker M."/>
        </authorList>
    </citation>
    <scope>NUCLEOTIDE SEQUENCE [LARGE SCALE GENOMIC DNA]</scope>
    <source>
        <strain evidence="2 3">DSM 45601</strain>
    </source>
</reference>
<dbReference type="Proteomes" id="UP000237846">
    <property type="component" value="Unassembled WGS sequence"/>
</dbReference>
<name>A0A2T0QF68_9ACTN</name>
<organism evidence="2 3">
    <name type="scientific">Allonocardiopsis opalescens</name>
    <dbReference type="NCBI Taxonomy" id="1144618"/>
    <lineage>
        <taxon>Bacteria</taxon>
        <taxon>Bacillati</taxon>
        <taxon>Actinomycetota</taxon>
        <taxon>Actinomycetes</taxon>
        <taxon>Streptosporangiales</taxon>
        <taxon>Allonocardiopsis</taxon>
    </lineage>
</organism>
<protein>
    <submittedName>
        <fullName evidence="2">Uncharacterized protein</fullName>
    </submittedName>
</protein>
<keyword evidence="3" id="KW-1185">Reference proteome</keyword>
<proteinExistence type="predicted"/>
<comment type="caution">
    <text evidence="2">The sequence shown here is derived from an EMBL/GenBank/DDBJ whole genome shotgun (WGS) entry which is preliminary data.</text>
</comment>
<dbReference type="AlphaFoldDB" id="A0A2T0QF68"/>
<evidence type="ECO:0000313" key="2">
    <source>
        <dbReference type="EMBL" id="PRY02530.1"/>
    </source>
</evidence>
<sequence length="58" mass="6114">MPIPGTLRTARLEGNAGAARLTSSEDESARMEALSVVGERESALGDNWSYGITPPPAR</sequence>
<feature type="region of interest" description="Disordered" evidence="1">
    <location>
        <begin position="1"/>
        <end position="32"/>
    </location>
</feature>
<gene>
    <name evidence="2" type="ORF">CLV72_1011132</name>
</gene>
<evidence type="ECO:0000256" key="1">
    <source>
        <dbReference type="SAM" id="MobiDB-lite"/>
    </source>
</evidence>
<evidence type="ECO:0000313" key="3">
    <source>
        <dbReference type="Proteomes" id="UP000237846"/>
    </source>
</evidence>
<dbReference type="EMBL" id="PVZC01000001">
    <property type="protein sequence ID" value="PRY02530.1"/>
    <property type="molecule type" value="Genomic_DNA"/>
</dbReference>
<accession>A0A2T0QF68</accession>